<evidence type="ECO:0000256" key="3">
    <source>
        <dbReference type="ARBA" id="ARBA00022729"/>
    </source>
</evidence>
<evidence type="ECO:0000256" key="1">
    <source>
        <dbReference type="ARBA" id="ARBA00004191"/>
    </source>
</evidence>
<dbReference type="InParanoid" id="Q6BZ75"/>
<keyword evidence="3 6" id="KW-0732">Signal</keyword>
<comment type="subcellular location">
    <subcellularLocation>
        <location evidence="1">Secreted</location>
        <location evidence="1">Cell wall</location>
    </subcellularLocation>
</comment>
<evidence type="ECO:0000313" key="7">
    <source>
        <dbReference type="EMBL" id="CAG84446.1"/>
    </source>
</evidence>
<feature type="signal peptide" evidence="6">
    <location>
        <begin position="1"/>
        <end position="17"/>
    </location>
</feature>
<protein>
    <submittedName>
        <fullName evidence="7">DEHA2A03498p</fullName>
    </submittedName>
</protein>
<dbReference type="EMBL" id="CR382133">
    <property type="protein sequence ID" value="CAG84446.1"/>
    <property type="molecule type" value="Genomic_DNA"/>
</dbReference>
<feature type="region of interest" description="Disordered" evidence="5">
    <location>
        <begin position="79"/>
        <end position="103"/>
    </location>
</feature>
<dbReference type="GeneID" id="2899829"/>
<dbReference type="RefSeq" id="XP_456494.1">
    <property type="nucleotide sequence ID" value="XM_456494.1"/>
</dbReference>
<dbReference type="OMA" id="TEYTTIC"/>
<sequence>MQYQLLSVAALVASVAAQTTEYAIDTVTENHTTDVTITQCSSHKCDTTVQQQTQTTITTTVDGVKTVLTTVCPLTESGAAAPTSAAGENNEVAPESASESDSYVDVTVTPTVTASTGVEATVTSQATFTSVYNSNGTASSSLEAANTADVSAYEGKANGQQAMVGLAGLAALAAVLL</sequence>
<evidence type="ECO:0000256" key="4">
    <source>
        <dbReference type="ARBA" id="ARBA00023180"/>
    </source>
</evidence>
<dbReference type="InterPro" id="IPR025928">
    <property type="entry name" value="Flocculin_t3_rpt"/>
</dbReference>
<evidence type="ECO:0000256" key="2">
    <source>
        <dbReference type="ARBA" id="ARBA00022512"/>
    </source>
</evidence>
<reference evidence="7 8" key="1">
    <citation type="journal article" date="2004" name="Nature">
        <title>Genome evolution in yeasts.</title>
        <authorList>
            <consortium name="Genolevures"/>
            <person name="Dujon B."/>
            <person name="Sherman D."/>
            <person name="Fischer G."/>
            <person name="Durrens P."/>
            <person name="Casaregola S."/>
            <person name="Lafontaine I."/>
            <person name="de Montigny J."/>
            <person name="Marck C."/>
            <person name="Neuveglise C."/>
            <person name="Talla E."/>
            <person name="Goffard N."/>
            <person name="Frangeul L."/>
            <person name="Aigle M."/>
            <person name="Anthouard V."/>
            <person name="Babour A."/>
            <person name="Barbe V."/>
            <person name="Barnay S."/>
            <person name="Blanchin S."/>
            <person name="Beckerich J.M."/>
            <person name="Beyne E."/>
            <person name="Bleykasten C."/>
            <person name="Boisrame A."/>
            <person name="Boyer J."/>
            <person name="Cattolico L."/>
            <person name="Confanioleri F."/>
            <person name="de Daruvar A."/>
            <person name="Despons L."/>
            <person name="Fabre E."/>
            <person name="Fairhead C."/>
            <person name="Ferry-Dumazet H."/>
            <person name="Groppi A."/>
            <person name="Hantraye F."/>
            <person name="Hennequin C."/>
            <person name="Jauniaux N."/>
            <person name="Joyet P."/>
            <person name="Kachouri R."/>
            <person name="Kerrest A."/>
            <person name="Koszul R."/>
            <person name="Lemaire M."/>
            <person name="Lesur I."/>
            <person name="Ma L."/>
            <person name="Muller H."/>
            <person name="Nicaud J.M."/>
            <person name="Nikolski M."/>
            <person name="Oztas S."/>
            <person name="Ozier-Kalogeropoulos O."/>
            <person name="Pellenz S."/>
            <person name="Potier S."/>
            <person name="Richard G.F."/>
            <person name="Straub M.L."/>
            <person name="Suleau A."/>
            <person name="Swennene D."/>
            <person name="Tekaia F."/>
            <person name="Wesolowski-Louvel M."/>
            <person name="Westhof E."/>
            <person name="Wirth B."/>
            <person name="Zeniou-Meyer M."/>
            <person name="Zivanovic I."/>
            <person name="Bolotin-Fukuhara M."/>
            <person name="Thierry A."/>
            <person name="Bouchier C."/>
            <person name="Caudron B."/>
            <person name="Scarpelli C."/>
            <person name="Gaillardin C."/>
            <person name="Weissenbach J."/>
            <person name="Wincker P."/>
            <person name="Souciet J.L."/>
        </authorList>
    </citation>
    <scope>NUCLEOTIDE SEQUENCE [LARGE SCALE GENOMIC DNA]</scope>
    <source>
        <strain evidence="8">ATCC 36239 / CBS 767 / BCRC 21394 / JCM 1990 / NBRC 0083 / IGC 2968</strain>
    </source>
</reference>
<keyword evidence="8" id="KW-1185">Reference proteome</keyword>
<dbReference type="VEuPathDB" id="FungiDB:DEHA2A03498g"/>
<dbReference type="HOGENOM" id="CLU_086434_0_0_1"/>
<evidence type="ECO:0000313" key="8">
    <source>
        <dbReference type="Proteomes" id="UP000000599"/>
    </source>
</evidence>
<keyword evidence="4" id="KW-0325">Glycoprotein</keyword>
<dbReference type="AlphaFoldDB" id="Q6BZ75"/>
<feature type="chain" id="PRO_5004271199" evidence="6">
    <location>
        <begin position="18"/>
        <end position="177"/>
    </location>
</feature>
<dbReference type="Proteomes" id="UP000000599">
    <property type="component" value="Chromosome A"/>
</dbReference>
<accession>Q6BZ75</accession>
<proteinExistence type="predicted"/>
<dbReference type="GO" id="GO:0009277">
    <property type="term" value="C:fungal-type cell wall"/>
    <property type="evidence" value="ECO:0007669"/>
    <property type="project" value="UniProtKB-ARBA"/>
</dbReference>
<dbReference type="Pfam" id="PF13928">
    <property type="entry name" value="Flocculin_t3"/>
    <property type="match status" value="1"/>
</dbReference>
<gene>
    <name evidence="7" type="ordered locus">DEHA2A03498g</name>
</gene>
<dbReference type="eggNOG" id="ENOG502S42T">
    <property type="taxonomic scope" value="Eukaryota"/>
</dbReference>
<organism evidence="7 8">
    <name type="scientific">Debaryomyces hansenii (strain ATCC 36239 / CBS 767 / BCRC 21394 / JCM 1990 / NBRC 0083 / IGC 2968)</name>
    <name type="common">Yeast</name>
    <name type="synonym">Torulaspora hansenii</name>
    <dbReference type="NCBI Taxonomy" id="284592"/>
    <lineage>
        <taxon>Eukaryota</taxon>
        <taxon>Fungi</taxon>
        <taxon>Dikarya</taxon>
        <taxon>Ascomycota</taxon>
        <taxon>Saccharomycotina</taxon>
        <taxon>Pichiomycetes</taxon>
        <taxon>Debaryomycetaceae</taxon>
        <taxon>Debaryomyces</taxon>
    </lineage>
</organism>
<keyword evidence="2" id="KW-0134">Cell wall</keyword>
<name>Q6BZ75_DEBHA</name>
<keyword evidence="2" id="KW-0964">Secreted</keyword>
<dbReference type="KEGG" id="dha:DEHA2A03498g"/>
<evidence type="ECO:0000256" key="5">
    <source>
        <dbReference type="SAM" id="MobiDB-lite"/>
    </source>
</evidence>
<dbReference type="OrthoDB" id="4026757at2759"/>
<evidence type="ECO:0000256" key="6">
    <source>
        <dbReference type="SAM" id="SignalP"/>
    </source>
</evidence>